<feature type="transmembrane region" description="Helical" evidence="1">
    <location>
        <begin position="36"/>
        <end position="57"/>
    </location>
</feature>
<protein>
    <recommendedName>
        <fullName evidence="4">Holin</fullName>
    </recommendedName>
</protein>
<reference evidence="2 3" key="1">
    <citation type="submission" date="2023-01" db="EMBL/GenBank/DDBJ databases">
        <title>Sporosarcina sp. nov., isolated from Korean tranditional fermented seafood 'Jeotgal'.</title>
        <authorList>
            <person name="Yang A.-I."/>
        </authorList>
    </citation>
    <scope>NUCLEOTIDE SEQUENCE [LARGE SCALE GENOMIC DNA]</scope>
    <source>
        <strain evidence="2 3">B2O-1</strain>
    </source>
</reference>
<sequence>MKKVQKQIITGAGLFTAIILTSSVQAIFSPFLFVRLLNTIVIILTATGLGAFIREFFIQRKD</sequence>
<evidence type="ECO:0000313" key="2">
    <source>
        <dbReference type="EMBL" id="WOV82993.1"/>
    </source>
</evidence>
<evidence type="ECO:0000313" key="3">
    <source>
        <dbReference type="Proteomes" id="UP001303532"/>
    </source>
</evidence>
<organism evidence="2 3">
    <name type="scientific">Sporosarcina jeotgali</name>
    <dbReference type="NCBI Taxonomy" id="3020056"/>
    <lineage>
        <taxon>Bacteria</taxon>
        <taxon>Bacillati</taxon>
        <taxon>Bacillota</taxon>
        <taxon>Bacilli</taxon>
        <taxon>Bacillales</taxon>
        <taxon>Caryophanaceae</taxon>
        <taxon>Sporosarcina</taxon>
    </lineage>
</organism>
<dbReference type="EMBL" id="CP116341">
    <property type="protein sequence ID" value="WOV82993.1"/>
    <property type="molecule type" value="Genomic_DNA"/>
</dbReference>
<keyword evidence="1" id="KW-0472">Membrane</keyword>
<keyword evidence="1" id="KW-1133">Transmembrane helix</keyword>
<name>A0ABZ0KU49_9BACL</name>
<dbReference type="RefSeq" id="WP_323690665.1">
    <property type="nucleotide sequence ID" value="NZ_CP116341.1"/>
</dbReference>
<evidence type="ECO:0008006" key="4">
    <source>
        <dbReference type="Google" id="ProtNLM"/>
    </source>
</evidence>
<dbReference type="Proteomes" id="UP001303532">
    <property type="component" value="Chromosome"/>
</dbReference>
<proteinExistence type="predicted"/>
<keyword evidence="3" id="KW-1185">Reference proteome</keyword>
<keyword evidence="1" id="KW-0812">Transmembrane</keyword>
<evidence type="ECO:0000256" key="1">
    <source>
        <dbReference type="SAM" id="Phobius"/>
    </source>
</evidence>
<accession>A0ABZ0KU49</accession>
<gene>
    <name evidence="2" type="ORF">PGH26_08550</name>
</gene>